<dbReference type="AlphaFoldDB" id="A0A4Z2HSS7"/>
<gene>
    <name evidence="2" type="ORF">EYF80_020777</name>
</gene>
<evidence type="ECO:0000256" key="1">
    <source>
        <dbReference type="SAM" id="MobiDB-lite"/>
    </source>
</evidence>
<accession>A0A4Z2HSS7</accession>
<dbReference type="EMBL" id="SRLO01000182">
    <property type="protein sequence ID" value="TNN68916.1"/>
    <property type="molecule type" value="Genomic_DNA"/>
</dbReference>
<evidence type="ECO:0000313" key="3">
    <source>
        <dbReference type="Proteomes" id="UP000314294"/>
    </source>
</evidence>
<protein>
    <submittedName>
        <fullName evidence="2">Uncharacterized protein</fullName>
    </submittedName>
</protein>
<proteinExistence type="predicted"/>
<organism evidence="2 3">
    <name type="scientific">Liparis tanakae</name>
    <name type="common">Tanaka's snailfish</name>
    <dbReference type="NCBI Taxonomy" id="230148"/>
    <lineage>
        <taxon>Eukaryota</taxon>
        <taxon>Metazoa</taxon>
        <taxon>Chordata</taxon>
        <taxon>Craniata</taxon>
        <taxon>Vertebrata</taxon>
        <taxon>Euteleostomi</taxon>
        <taxon>Actinopterygii</taxon>
        <taxon>Neopterygii</taxon>
        <taxon>Teleostei</taxon>
        <taxon>Neoteleostei</taxon>
        <taxon>Acanthomorphata</taxon>
        <taxon>Eupercaria</taxon>
        <taxon>Perciformes</taxon>
        <taxon>Cottioidei</taxon>
        <taxon>Cottales</taxon>
        <taxon>Liparidae</taxon>
        <taxon>Liparis</taxon>
    </lineage>
</organism>
<feature type="region of interest" description="Disordered" evidence="1">
    <location>
        <begin position="81"/>
        <end position="100"/>
    </location>
</feature>
<feature type="compositionally biased region" description="Low complexity" evidence="1">
    <location>
        <begin position="86"/>
        <end position="99"/>
    </location>
</feature>
<reference evidence="2 3" key="1">
    <citation type="submission" date="2019-03" db="EMBL/GenBank/DDBJ databases">
        <title>First draft genome of Liparis tanakae, snailfish: a comprehensive survey of snailfish specific genes.</title>
        <authorList>
            <person name="Kim W."/>
            <person name="Song I."/>
            <person name="Jeong J.-H."/>
            <person name="Kim D."/>
            <person name="Kim S."/>
            <person name="Ryu S."/>
            <person name="Song J.Y."/>
            <person name="Lee S.K."/>
        </authorList>
    </citation>
    <scope>NUCLEOTIDE SEQUENCE [LARGE SCALE GENOMIC DNA]</scope>
    <source>
        <tissue evidence="2">Muscle</tissue>
    </source>
</reference>
<keyword evidence="3" id="KW-1185">Reference proteome</keyword>
<sequence>MLQALASPIAFQVIGQAQQGAGCSPRDTSPTHSWIRNKVSQQMSRDSANLLLTPLFTIPCAASPPRPAPFSALSTNHVARPCEGNSSRSQSRASSVSASSKKKINMAAHITRADIASRFEVSVRRPKGLSGLFNRSRVGSGVRLGDLLEDVRVADITSASRRLVLSLPVFSRHRGWHDATVTVGRFQGDEL</sequence>
<comment type="caution">
    <text evidence="2">The sequence shown here is derived from an EMBL/GenBank/DDBJ whole genome shotgun (WGS) entry which is preliminary data.</text>
</comment>
<evidence type="ECO:0000313" key="2">
    <source>
        <dbReference type="EMBL" id="TNN68916.1"/>
    </source>
</evidence>
<dbReference type="Proteomes" id="UP000314294">
    <property type="component" value="Unassembled WGS sequence"/>
</dbReference>
<name>A0A4Z2HSS7_9TELE</name>